<gene>
    <name evidence="4" type="ORF">SAMN05421858_3157</name>
</gene>
<dbReference type="PANTHER" id="PTHR40446:SF2">
    <property type="entry name" value="N-ACETYLGLUCOSAMINE-1-PHOSPHODIESTER ALPHA-N-ACETYLGLUCOSAMINIDASE"/>
    <property type="match status" value="1"/>
</dbReference>
<keyword evidence="5" id="KW-1185">Reference proteome</keyword>
<evidence type="ECO:0000259" key="2">
    <source>
        <dbReference type="Pfam" id="PF00149"/>
    </source>
</evidence>
<reference evidence="5" key="1">
    <citation type="submission" date="2017-01" db="EMBL/GenBank/DDBJ databases">
        <authorList>
            <person name="Varghese N."/>
            <person name="Submissions S."/>
        </authorList>
    </citation>
    <scope>NUCLEOTIDE SEQUENCE [LARGE SCALE GENOMIC DNA]</scope>
    <source>
        <strain evidence="5">CGMCC 1.7737</strain>
    </source>
</reference>
<dbReference type="EMBL" id="FTNO01000003">
    <property type="protein sequence ID" value="SIR65531.1"/>
    <property type="molecule type" value="Genomic_DNA"/>
</dbReference>
<dbReference type="OrthoDB" id="373289at2157"/>
<protein>
    <submittedName>
        <fullName evidence="4">Calcineurin-like phosphoesterase</fullName>
    </submittedName>
</protein>
<feature type="domain" description="Calcineurin-like phosphoesterase" evidence="2">
    <location>
        <begin position="784"/>
        <end position="953"/>
    </location>
</feature>
<dbReference type="Proteomes" id="UP000186914">
    <property type="component" value="Unassembled WGS sequence"/>
</dbReference>
<name>A0A1N7CPI8_9EURY</name>
<dbReference type="Gene3D" id="3.60.21.10">
    <property type="match status" value="1"/>
</dbReference>
<evidence type="ECO:0000259" key="3">
    <source>
        <dbReference type="Pfam" id="PF09992"/>
    </source>
</evidence>
<feature type="region of interest" description="Disordered" evidence="1">
    <location>
        <begin position="366"/>
        <end position="400"/>
    </location>
</feature>
<evidence type="ECO:0000256" key="1">
    <source>
        <dbReference type="SAM" id="MobiDB-lite"/>
    </source>
</evidence>
<organism evidence="4 5">
    <name type="scientific">Haladaptatus litoreus</name>
    <dbReference type="NCBI Taxonomy" id="553468"/>
    <lineage>
        <taxon>Archaea</taxon>
        <taxon>Methanobacteriati</taxon>
        <taxon>Methanobacteriota</taxon>
        <taxon>Stenosarchaea group</taxon>
        <taxon>Halobacteria</taxon>
        <taxon>Halobacteriales</taxon>
        <taxon>Haladaptataceae</taxon>
        <taxon>Haladaptatus</taxon>
    </lineage>
</organism>
<dbReference type="InterPro" id="IPR029052">
    <property type="entry name" value="Metallo-depent_PP-like"/>
</dbReference>
<dbReference type="PANTHER" id="PTHR40446">
    <property type="entry name" value="N-ACETYLGLUCOSAMINE-1-PHOSPHODIESTER ALPHA-N-ACETYLGLUCOSAMINIDASE"/>
    <property type="match status" value="1"/>
</dbReference>
<accession>A0A1N7CPI8</accession>
<dbReference type="Pfam" id="PF09992">
    <property type="entry name" value="NAGPA"/>
    <property type="match status" value="1"/>
</dbReference>
<dbReference type="RefSeq" id="WP_076431314.1">
    <property type="nucleotide sequence ID" value="NZ_FTNO01000003.1"/>
</dbReference>
<dbReference type="InterPro" id="IPR018711">
    <property type="entry name" value="NAGPA"/>
</dbReference>
<dbReference type="GO" id="GO:0016787">
    <property type="term" value="F:hydrolase activity"/>
    <property type="evidence" value="ECO:0007669"/>
    <property type="project" value="InterPro"/>
</dbReference>
<dbReference type="InterPro" id="IPR006311">
    <property type="entry name" value="TAT_signal"/>
</dbReference>
<feature type="domain" description="Phosphodiester glycosidase" evidence="3">
    <location>
        <begin position="220"/>
        <end position="394"/>
    </location>
</feature>
<dbReference type="Pfam" id="PF00149">
    <property type="entry name" value="Metallophos"/>
    <property type="match status" value="1"/>
</dbReference>
<evidence type="ECO:0000313" key="4">
    <source>
        <dbReference type="EMBL" id="SIR65531.1"/>
    </source>
</evidence>
<dbReference type="AlphaFoldDB" id="A0A1N7CPI8"/>
<dbReference type="InterPro" id="IPR004843">
    <property type="entry name" value="Calcineurin-like_PHP"/>
</dbReference>
<dbReference type="PROSITE" id="PS51318">
    <property type="entry name" value="TAT"/>
    <property type="match status" value="1"/>
</dbReference>
<proteinExistence type="predicted"/>
<evidence type="ECO:0000313" key="5">
    <source>
        <dbReference type="Proteomes" id="UP000186914"/>
    </source>
</evidence>
<sequence>MPERNTSETRRDYLKGLAATITASLATTTTTASAADASRFTSNLGEIRDATLAARSDDAIVVQKRSTRVAPGITLDASIRLTERGWLDFDVLTVAMDEETDLTLLSPGVTERDTVPNLAEESNAVAGVNGDFFYIGESDAPVGAEIGDGNLRSGPATGREHTVAVGDDGLARLARVVLDGAVRFHGNSHSLNALNQPAIPADGLGLYTPLWGDAERTGEAEVVVWNGVVTSTSVSPGSATIPDDGSVLVGRGTGADALSTLSTGDAVSISYGAQTDADASLQAAVGGSTVLLRDGEMPGGLDDGRLEPRTAVGVSEDGSTLYLLVVDGRQRDSRGASLKELADAMRGLGATDALNFDGGGSSTLVARNPGEESVSVRNDPSDGAPRPVSNGLGLTTAEGSGRLDGFDITPMLDGENTHRVFPELSRQFEANAHDETYAPVEATPRHWRTIPRYFGRFDADGLFTGRRPGSGKAIARKRGSSGTTEIRVLDDLDRIEPDQTRIGLEPGDTRSFAVLGFDAQGYTAPIAPRDVALDYDDSLVSIEATDEGTFTVTPTGENGSTLITVSVLDEETYLPVSVGLATKTISKFEDPTKWYFARYPNTVEGSMSFVEGRSGTGLQLDYDFTTTTATRAAYARTESPIDLPGEPQRVGVWIDGDGKGAWIRGVLTDAAGVTHKIDFTYSLDWTGWQYIEGVVPAGVEYPLQFSYFYAVEASEDQQYEGSLVFDDLTVKVTPPVSRPEEPVTPDPLVVENDELSENRWTFAVMADSQFVGDDPDSLAVNLARRTLREIVAADPDFLVIAGDFVDTGYSEDYALADRILREEVGDALPVYYLPGNHERTGPGDLSNFKATFGDTRYTFEHEDTRFFLLDSSTGSFRTSDFQQLSDLQRGLNDAADADAIENVVVVAHHPPRDPLVGDNSQLGDRMEAELIEEWLTAFREQSGGKGAVYVAGHAGTVEFSRVEGIPYVVLGTTGKYPYGSPNDGGFREWTLFGVDPTPNRSRSPAERTDWLRAEVRPLLTDVTFDTPPSLTVGESLTVSPTGVQDAGLTFPLRYPATVRWSGSQNLYIADNEWYHRFTRKDDGDEQESNRNHWRGRDYAAAFDPETRQLIALNAGTVTLRASSNGVSGETTITITDGN</sequence>
<dbReference type="SUPFAM" id="SSF56300">
    <property type="entry name" value="Metallo-dependent phosphatases"/>
    <property type="match status" value="1"/>
</dbReference>